<feature type="region of interest" description="Disordered" evidence="5">
    <location>
        <begin position="369"/>
        <end position="410"/>
    </location>
</feature>
<dbReference type="InterPro" id="IPR013087">
    <property type="entry name" value="Znf_C2H2_type"/>
</dbReference>
<dbReference type="SMART" id="SM00355">
    <property type="entry name" value="ZnF_C2H2"/>
    <property type="match status" value="3"/>
</dbReference>
<keyword evidence="1" id="KW-0479">Metal-binding</keyword>
<organism evidence="7 8">
    <name type="scientific">Tricholomella constricta</name>
    <dbReference type="NCBI Taxonomy" id="117010"/>
    <lineage>
        <taxon>Eukaryota</taxon>
        <taxon>Fungi</taxon>
        <taxon>Dikarya</taxon>
        <taxon>Basidiomycota</taxon>
        <taxon>Agaricomycotina</taxon>
        <taxon>Agaricomycetes</taxon>
        <taxon>Agaricomycetidae</taxon>
        <taxon>Agaricales</taxon>
        <taxon>Tricholomatineae</taxon>
        <taxon>Lyophyllaceae</taxon>
        <taxon>Tricholomella</taxon>
    </lineage>
</organism>
<evidence type="ECO:0000256" key="2">
    <source>
        <dbReference type="ARBA" id="ARBA00022771"/>
    </source>
</evidence>
<dbReference type="GO" id="GO:0000981">
    <property type="term" value="F:DNA-binding transcription factor activity, RNA polymerase II-specific"/>
    <property type="evidence" value="ECO:0007669"/>
    <property type="project" value="TreeGrafter"/>
</dbReference>
<dbReference type="InterPro" id="IPR036236">
    <property type="entry name" value="Znf_C2H2_sf"/>
</dbReference>
<evidence type="ECO:0000256" key="3">
    <source>
        <dbReference type="ARBA" id="ARBA00022833"/>
    </source>
</evidence>
<dbReference type="Gene3D" id="3.30.160.60">
    <property type="entry name" value="Classic Zinc Finger"/>
    <property type="match status" value="1"/>
</dbReference>
<evidence type="ECO:0000256" key="1">
    <source>
        <dbReference type="ARBA" id="ARBA00022723"/>
    </source>
</evidence>
<keyword evidence="8" id="KW-1185">Reference proteome</keyword>
<evidence type="ECO:0000313" key="7">
    <source>
        <dbReference type="EMBL" id="KAF5388305.1"/>
    </source>
</evidence>
<feature type="region of interest" description="Disordered" evidence="5">
    <location>
        <begin position="560"/>
        <end position="599"/>
    </location>
</feature>
<evidence type="ECO:0000313" key="8">
    <source>
        <dbReference type="Proteomes" id="UP000565441"/>
    </source>
</evidence>
<name>A0A8H5HSA7_9AGAR</name>
<feature type="domain" description="C2H2-type" evidence="6">
    <location>
        <begin position="481"/>
        <end position="510"/>
    </location>
</feature>
<dbReference type="SUPFAM" id="SSF57667">
    <property type="entry name" value="beta-beta-alpha zinc fingers"/>
    <property type="match status" value="1"/>
</dbReference>
<dbReference type="EMBL" id="JAACJP010000001">
    <property type="protein sequence ID" value="KAF5388305.1"/>
    <property type="molecule type" value="Genomic_DNA"/>
</dbReference>
<dbReference type="AlphaFoldDB" id="A0A8H5HSA7"/>
<protein>
    <recommendedName>
        <fullName evidence="6">C2H2-type domain-containing protein</fullName>
    </recommendedName>
</protein>
<dbReference type="PROSITE" id="PS00028">
    <property type="entry name" value="ZINC_FINGER_C2H2_1"/>
    <property type="match status" value="1"/>
</dbReference>
<evidence type="ECO:0000256" key="4">
    <source>
        <dbReference type="PROSITE-ProRule" id="PRU00042"/>
    </source>
</evidence>
<keyword evidence="2 4" id="KW-0863">Zinc-finger</keyword>
<reference evidence="7 8" key="1">
    <citation type="journal article" date="2020" name="ISME J.">
        <title>Uncovering the hidden diversity of litter-decomposition mechanisms in mushroom-forming fungi.</title>
        <authorList>
            <person name="Floudas D."/>
            <person name="Bentzer J."/>
            <person name="Ahren D."/>
            <person name="Johansson T."/>
            <person name="Persson P."/>
            <person name="Tunlid A."/>
        </authorList>
    </citation>
    <scope>NUCLEOTIDE SEQUENCE [LARGE SCALE GENOMIC DNA]</scope>
    <source>
        <strain evidence="7 8">CBS 661.87</strain>
    </source>
</reference>
<dbReference type="PANTHER" id="PTHR23235:SF120">
    <property type="entry name" value="KRUPPEL-LIKE FACTOR 15"/>
    <property type="match status" value="1"/>
</dbReference>
<comment type="caution">
    <text evidence="7">The sequence shown here is derived from an EMBL/GenBank/DDBJ whole genome shotgun (WGS) entry which is preliminary data.</text>
</comment>
<feature type="domain" description="C2H2-type" evidence="6">
    <location>
        <begin position="511"/>
        <end position="538"/>
    </location>
</feature>
<dbReference type="Proteomes" id="UP000565441">
    <property type="component" value="Unassembled WGS sequence"/>
</dbReference>
<accession>A0A8H5HSA7</accession>
<dbReference type="OrthoDB" id="8117402at2759"/>
<dbReference type="GO" id="GO:0000978">
    <property type="term" value="F:RNA polymerase II cis-regulatory region sequence-specific DNA binding"/>
    <property type="evidence" value="ECO:0007669"/>
    <property type="project" value="TreeGrafter"/>
</dbReference>
<sequence>MAHFRCPTFNSLNSHMPNMSPLTLASHIKTSRSSSISPLQASSTAYTLLPQSCLDDNSDFQSNARVETMESSFGSGLHLAGLGITQPQSHTKADSSGLRNTLVEHKYRLITQHNGLQSRVGDELPLLQDELGCLYEHQMTPSWSFSSLMSGTASETVIPTCPLGQDAALQYPGLGISAEMAFDSIAAASGMPADLLAAQLSATADLALRYMERESLSSFTSLVNSASTSEASLLDELLEDQDQQLSWPVLLDYRGDTTPGPEFKRYTESWMEPPLGINPAEITTGALHNSDVLLEHQDLYLPSDAGPSRFSSHYSLNEFFPPMEEIVNDDHCALSSGIPVNPRGVMASENIAYYDFLLPTKLESNSDYEFSEDGHFSKSSSPFPSPRKKKRGPTSKGSKKPTVRPTEAISFHPAPVKLEGPLLDLNLGTPVLNAHKGVDLEDLKAKAERYRHRNPGRMYDNSWLVSFAGKLSNRGELVKEFRCYVHGCSQTNKRRDHILIHVGSHLDQRPFGCSFCPSQFLRKNECKRHELSHSGTKPYVCTICPDTAFVRQDLLKRHTTRTHGVTTARKRKGRGSKGQEKENIGAHPSKRVKRECNTE</sequence>
<feature type="compositionally biased region" description="Basic residues" evidence="5">
    <location>
        <begin position="386"/>
        <end position="402"/>
    </location>
</feature>
<proteinExistence type="predicted"/>
<evidence type="ECO:0000256" key="5">
    <source>
        <dbReference type="SAM" id="MobiDB-lite"/>
    </source>
</evidence>
<keyword evidence="3" id="KW-0862">Zinc</keyword>
<evidence type="ECO:0000259" key="6">
    <source>
        <dbReference type="PROSITE" id="PS50157"/>
    </source>
</evidence>
<dbReference type="GO" id="GO:0008270">
    <property type="term" value="F:zinc ion binding"/>
    <property type="evidence" value="ECO:0007669"/>
    <property type="project" value="UniProtKB-KW"/>
</dbReference>
<gene>
    <name evidence="7" type="ORF">D9615_000154</name>
</gene>
<dbReference type="PROSITE" id="PS50157">
    <property type="entry name" value="ZINC_FINGER_C2H2_2"/>
    <property type="match status" value="2"/>
</dbReference>
<dbReference type="PANTHER" id="PTHR23235">
    <property type="entry name" value="KRUEPPEL-LIKE TRANSCRIPTION FACTOR"/>
    <property type="match status" value="1"/>
</dbReference>